<dbReference type="InterPro" id="IPR012951">
    <property type="entry name" value="BBE"/>
</dbReference>
<dbReference type="Gene3D" id="3.30.465.10">
    <property type="match status" value="1"/>
</dbReference>
<reference evidence="8" key="1">
    <citation type="journal article" date="2023" name="Mol. Phylogenet. Evol.">
        <title>Genome-scale phylogeny and comparative genomics of the fungal order Sordariales.</title>
        <authorList>
            <person name="Hensen N."/>
            <person name="Bonometti L."/>
            <person name="Westerberg I."/>
            <person name="Brannstrom I.O."/>
            <person name="Guillou S."/>
            <person name="Cros-Aarteil S."/>
            <person name="Calhoun S."/>
            <person name="Haridas S."/>
            <person name="Kuo A."/>
            <person name="Mondo S."/>
            <person name="Pangilinan J."/>
            <person name="Riley R."/>
            <person name="LaButti K."/>
            <person name="Andreopoulos B."/>
            <person name="Lipzen A."/>
            <person name="Chen C."/>
            <person name="Yan M."/>
            <person name="Daum C."/>
            <person name="Ng V."/>
            <person name="Clum A."/>
            <person name="Steindorff A."/>
            <person name="Ohm R.A."/>
            <person name="Martin F."/>
            <person name="Silar P."/>
            <person name="Natvig D.O."/>
            <person name="Lalanne C."/>
            <person name="Gautier V."/>
            <person name="Ament-Velasquez S.L."/>
            <person name="Kruys A."/>
            <person name="Hutchinson M.I."/>
            <person name="Powell A.J."/>
            <person name="Barry K."/>
            <person name="Miller A.N."/>
            <person name="Grigoriev I.V."/>
            <person name="Debuchy R."/>
            <person name="Gladieux P."/>
            <person name="Hiltunen Thoren M."/>
            <person name="Johannesson H."/>
        </authorList>
    </citation>
    <scope>NUCLEOTIDE SEQUENCE [LARGE SCALE GENOMIC DNA]</scope>
    <source>
        <strain evidence="8">CBS 284.82</strain>
    </source>
</reference>
<dbReference type="PANTHER" id="PTHR42973:SF15">
    <property type="entry name" value="FAD-BINDING PCMH-TYPE DOMAIN-CONTAINING PROTEIN"/>
    <property type="match status" value="1"/>
</dbReference>
<dbReference type="Gene3D" id="3.40.462.20">
    <property type="match status" value="1"/>
</dbReference>
<gene>
    <name evidence="7" type="ORF">C8A01DRAFT_47865</name>
</gene>
<evidence type="ECO:0000313" key="8">
    <source>
        <dbReference type="Proteomes" id="UP001303115"/>
    </source>
</evidence>
<evidence type="ECO:0000256" key="2">
    <source>
        <dbReference type="ARBA" id="ARBA00022630"/>
    </source>
</evidence>
<comment type="similarity">
    <text evidence="1">Belongs to the oxygen-dependent FAD-linked oxidoreductase family.</text>
</comment>
<dbReference type="EMBL" id="MU854426">
    <property type="protein sequence ID" value="KAK4038537.1"/>
    <property type="molecule type" value="Genomic_DNA"/>
</dbReference>
<name>A0AAN6PCR4_9PEZI</name>
<evidence type="ECO:0000256" key="1">
    <source>
        <dbReference type="ARBA" id="ARBA00005466"/>
    </source>
</evidence>
<keyword evidence="4" id="KW-0560">Oxidoreductase</keyword>
<keyword evidence="8" id="KW-1185">Reference proteome</keyword>
<feature type="chain" id="PRO_5043007591" evidence="5">
    <location>
        <begin position="21"/>
        <end position="511"/>
    </location>
</feature>
<dbReference type="Pfam" id="PF08031">
    <property type="entry name" value="BBE"/>
    <property type="match status" value="1"/>
</dbReference>
<sequence length="511" mass="54696">MHISLFHLVAALGLSAVGEAKKKSCACNNAALEHCLKAHGVAFKVSCDADWETYSTPLNLRVPVKQAVIALPNDSKQVSAAVVCARKNGLKVQAKSGGHSYGGYSNVGIDGQVEVDLRNLNKTVLSSDGSVAVVGGGVKLGPMATAIYAQGKRAIPHGICGGVGIGGHSTHGGWGFTSRAWGLTLDHIVEMQVVLANGTEARASPNVNADLYWALRGAADSLAIVTSFSLSTQPAPEEVVNFNYEIRDILKSVDQAVSAFTHLQSFISNATTVDRRTSFSLQTHYGPDRATGEIVKTFLIQGTFLGSLAKYKASIEPEMLRGLPAPTASDVQAKDWIASLTALSPDGRLTGEALYLAFFANSVTVDDPGMNEAALRRYFTYMLEGPPSPGVAYQSNMELWGGADTQINLPAKDAKFAAFPHRNIFWTAHNLAQAAPNATFPPEGITWLNGLRQAILQDLDVGSAAYQNLLDTSLTRDEAHALYYGDEVLGRLRGIKKMHDPKDVFWNPQSV</sequence>
<feature type="domain" description="FAD-binding PCMH-type" evidence="6">
    <location>
        <begin position="61"/>
        <end position="235"/>
    </location>
</feature>
<accession>A0AAN6PCR4</accession>
<comment type="caution">
    <text evidence="7">The sequence shown here is derived from an EMBL/GenBank/DDBJ whole genome shotgun (WGS) entry which is preliminary data.</text>
</comment>
<dbReference type="AlphaFoldDB" id="A0AAN6PCR4"/>
<proteinExistence type="inferred from homology"/>
<keyword evidence="3" id="KW-0274">FAD</keyword>
<dbReference type="PANTHER" id="PTHR42973">
    <property type="entry name" value="BINDING OXIDOREDUCTASE, PUTATIVE (AFU_ORTHOLOGUE AFUA_1G17690)-RELATED"/>
    <property type="match status" value="1"/>
</dbReference>
<evidence type="ECO:0000256" key="3">
    <source>
        <dbReference type="ARBA" id="ARBA00022827"/>
    </source>
</evidence>
<dbReference type="InterPro" id="IPR016166">
    <property type="entry name" value="FAD-bd_PCMH"/>
</dbReference>
<dbReference type="Proteomes" id="UP001303115">
    <property type="component" value="Unassembled WGS sequence"/>
</dbReference>
<dbReference type="PROSITE" id="PS51387">
    <property type="entry name" value="FAD_PCMH"/>
    <property type="match status" value="1"/>
</dbReference>
<evidence type="ECO:0000256" key="5">
    <source>
        <dbReference type="SAM" id="SignalP"/>
    </source>
</evidence>
<feature type="signal peptide" evidence="5">
    <location>
        <begin position="1"/>
        <end position="20"/>
    </location>
</feature>
<evidence type="ECO:0000259" key="6">
    <source>
        <dbReference type="PROSITE" id="PS51387"/>
    </source>
</evidence>
<keyword evidence="5" id="KW-0732">Signal</keyword>
<organism evidence="7 8">
    <name type="scientific">Parachaetomium inaequale</name>
    <dbReference type="NCBI Taxonomy" id="2588326"/>
    <lineage>
        <taxon>Eukaryota</taxon>
        <taxon>Fungi</taxon>
        <taxon>Dikarya</taxon>
        <taxon>Ascomycota</taxon>
        <taxon>Pezizomycotina</taxon>
        <taxon>Sordariomycetes</taxon>
        <taxon>Sordariomycetidae</taxon>
        <taxon>Sordariales</taxon>
        <taxon>Chaetomiaceae</taxon>
        <taxon>Parachaetomium</taxon>
    </lineage>
</organism>
<dbReference type="InterPro" id="IPR006094">
    <property type="entry name" value="Oxid_FAD_bind_N"/>
</dbReference>
<keyword evidence="2" id="KW-0285">Flavoprotein</keyword>
<protein>
    <submittedName>
        <fullName evidence="7">Reticuline oxidase</fullName>
    </submittedName>
</protein>
<dbReference type="GO" id="GO:0071949">
    <property type="term" value="F:FAD binding"/>
    <property type="evidence" value="ECO:0007669"/>
    <property type="project" value="InterPro"/>
</dbReference>
<evidence type="ECO:0000313" key="7">
    <source>
        <dbReference type="EMBL" id="KAK4038537.1"/>
    </source>
</evidence>
<evidence type="ECO:0000256" key="4">
    <source>
        <dbReference type="ARBA" id="ARBA00023002"/>
    </source>
</evidence>
<dbReference type="InterPro" id="IPR036318">
    <property type="entry name" value="FAD-bd_PCMH-like_sf"/>
</dbReference>
<dbReference type="SUPFAM" id="SSF56176">
    <property type="entry name" value="FAD-binding/transporter-associated domain-like"/>
    <property type="match status" value="1"/>
</dbReference>
<dbReference type="GO" id="GO:0016491">
    <property type="term" value="F:oxidoreductase activity"/>
    <property type="evidence" value="ECO:0007669"/>
    <property type="project" value="UniProtKB-KW"/>
</dbReference>
<dbReference type="Pfam" id="PF01565">
    <property type="entry name" value="FAD_binding_4"/>
    <property type="match status" value="1"/>
</dbReference>
<dbReference type="InterPro" id="IPR050416">
    <property type="entry name" value="FAD-linked_Oxidoreductase"/>
</dbReference>
<dbReference type="InterPro" id="IPR016169">
    <property type="entry name" value="FAD-bd_PCMH_sub2"/>
</dbReference>